<keyword evidence="3" id="KW-0472">Membrane</keyword>
<feature type="domain" description="ZP" evidence="4">
    <location>
        <begin position="1"/>
        <end position="95"/>
    </location>
</feature>
<name>A0A9Q0YIF1_HOLLE</name>
<dbReference type="InterPro" id="IPR001507">
    <property type="entry name" value="ZP_dom"/>
</dbReference>
<keyword evidence="6" id="KW-1185">Reference proteome</keyword>
<dbReference type="Pfam" id="PF00100">
    <property type="entry name" value="Zona_pellucida"/>
    <property type="match status" value="1"/>
</dbReference>
<keyword evidence="1" id="KW-0732">Signal</keyword>
<evidence type="ECO:0000313" key="5">
    <source>
        <dbReference type="EMBL" id="KAJ8022719.1"/>
    </source>
</evidence>
<keyword evidence="3" id="KW-1133">Transmembrane helix</keyword>
<dbReference type="Gene3D" id="2.60.40.4100">
    <property type="entry name" value="Zona pellucida, ZP-C domain"/>
    <property type="match status" value="1"/>
</dbReference>
<dbReference type="Proteomes" id="UP001152320">
    <property type="component" value="Chromosome 20"/>
</dbReference>
<evidence type="ECO:0000256" key="1">
    <source>
        <dbReference type="ARBA" id="ARBA00022729"/>
    </source>
</evidence>
<dbReference type="PANTHER" id="PTHR14002:SF43">
    <property type="entry name" value="DELTA-LIKE PROTEIN"/>
    <property type="match status" value="1"/>
</dbReference>
<keyword evidence="2" id="KW-1015">Disulfide bond</keyword>
<keyword evidence="3" id="KW-0812">Transmembrane</keyword>
<feature type="transmembrane region" description="Helical" evidence="3">
    <location>
        <begin position="141"/>
        <end position="164"/>
    </location>
</feature>
<comment type="caution">
    <text evidence="5">The sequence shown here is derived from an EMBL/GenBank/DDBJ whole genome shotgun (WGS) entry which is preliminary data.</text>
</comment>
<dbReference type="AlphaFoldDB" id="A0A9Q0YIF1"/>
<gene>
    <name evidence="5" type="ORF">HOLleu_37700</name>
</gene>
<sequence>MGFNSLQRGKFPDRLQMTTKSVLVVTPPLLGCGINDAPVRVLTPYKQTQADFEITSFRFRKDLSHPESQIWIHCEVVVCDLSDANSECRQGCEQSRHRRSAKSPPLKTKRMVQGPIVLSSKHNDNSDIAAMSQNKDGSSGVLTAFLSAVSLIMMIGLVAMAVVLTKVISSSKQQGYQPLPNPSGENVA</sequence>
<dbReference type="PROSITE" id="PS51034">
    <property type="entry name" value="ZP_2"/>
    <property type="match status" value="1"/>
</dbReference>
<accession>A0A9Q0YIF1</accession>
<reference evidence="5" key="1">
    <citation type="submission" date="2021-10" db="EMBL/GenBank/DDBJ databases">
        <title>Tropical sea cucumber genome reveals ecological adaptation and Cuvierian tubules defense mechanism.</title>
        <authorList>
            <person name="Chen T."/>
        </authorList>
    </citation>
    <scope>NUCLEOTIDE SEQUENCE</scope>
    <source>
        <strain evidence="5">Nanhai2018</strain>
        <tissue evidence="5">Muscle</tissue>
    </source>
</reference>
<organism evidence="5 6">
    <name type="scientific">Holothuria leucospilota</name>
    <name type="common">Black long sea cucumber</name>
    <name type="synonym">Mertensiothuria leucospilota</name>
    <dbReference type="NCBI Taxonomy" id="206669"/>
    <lineage>
        <taxon>Eukaryota</taxon>
        <taxon>Metazoa</taxon>
        <taxon>Echinodermata</taxon>
        <taxon>Eleutherozoa</taxon>
        <taxon>Echinozoa</taxon>
        <taxon>Holothuroidea</taxon>
        <taxon>Aspidochirotacea</taxon>
        <taxon>Aspidochirotida</taxon>
        <taxon>Holothuriidae</taxon>
        <taxon>Holothuria</taxon>
    </lineage>
</organism>
<dbReference type="OrthoDB" id="10063988at2759"/>
<evidence type="ECO:0000259" key="4">
    <source>
        <dbReference type="PROSITE" id="PS51034"/>
    </source>
</evidence>
<evidence type="ECO:0000256" key="3">
    <source>
        <dbReference type="SAM" id="Phobius"/>
    </source>
</evidence>
<dbReference type="InterPro" id="IPR055355">
    <property type="entry name" value="ZP-C"/>
</dbReference>
<dbReference type="EMBL" id="JAIZAY010000020">
    <property type="protein sequence ID" value="KAJ8022719.1"/>
    <property type="molecule type" value="Genomic_DNA"/>
</dbReference>
<evidence type="ECO:0000313" key="6">
    <source>
        <dbReference type="Proteomes" id="UP001152320"/>
    </source>
</evidence>
<evidence type="ECO:0000256" key="2">
    <source>
        <dbReference type="ARBA" id="ARBA00023157"/>
    </source>
</evidence>
<protein>
    <submittedName>
        <fullName evidence="5">CUB and zona pellucida-like domain-containing protein 1</fullName>
    </submittedName>
</protein>
<proteinExistence type="predicted"/>
<dbReference type="PANTHER" id="PTHR14002">
    <property type="entry name" value="ENDOGLIN/TGF-BETA RECEPTOR TYPE III"/>
    <property type="match status" value="1"/>
</dbReference>
<dbReference type="InterPro" id="IPR042235">
    <property type="entry name" value="ZP-C_dom"/>
</dbReference>